<evidence type="ECO:0000259" key="8">
    <source>
        <dbReference type="PROSITE" id="PS51667"/>
    </source>
</evidence>
<proteinExistence type="inferred from homology"/>
<keyword evidence="5" id="KW-0805">Transcription regulation</keyword>
<dbReference type="STRING" id="4155.A0A022QPC3"/>
<keyword evidence="10" id="KW-1185">Reference proteome</keyword>
<feature type="compositionally biased region" description="Basic and acidic residues" evidence="6">
    <location>
        <begin position="116"/>
        <end position="133"/>
    </location>
</feature>
<evidence type="ECO:0000313" key="9">
    <source>
        <dbReference type="EMBL" id="EYU28340.1"/>
    </source>
</evidence>
<dbReference type="KEGG" id="egt:105968010"/>
<dbReference type="PANTHER" id="PTHR31602">
    <property type="entry name" value="GROWTH-REGULATING FACTOR 5"/>
    <property type="match status" value="1"/>
</dbReference>
<dbReference type="Proteomes" id="UP000030748">
    <property type="component" value="Unassembled WGS sequence"/>
</dbReference>
<comment type="domain">
    <text evidence="5">The QLQ domain and WRC domain may be involved in protein-protein interaction and DNA-binding, respectively.</text>
</comment>
<comment type="similarity">
    <text evidence="2 5">Belongs to the GRF family.</text>
</comment>
<feature type="short sequence motif" description="Bipartite nuclear localization signal" evidence="4">
    <location>
        <begin position="152"/>
        <end position="159"/>
    </location>
</feature>
<feature type="domain" description="QLQ" evidence="7">
    <location>
        <begin position="44"/>
        <end position="79"/>
    </location>
</feature>
<feature type="region of interest" description="Disordered" evidence="6">
    <location>
        <begin position="281"/>
        <end position="324"/>
    </location>
</feature>
<dbReference type="GO" id="GO:0005634">
    <property type="term" value="C:nucleus"/>
    <property type="evidence" value="ECO:0007669"/>
    <property type="project" value="UniProtKB-SubCell"/>
</dbReference>
<protein>
    <recommendedName>
        <fullName evidence="5">Growth-regulating factor</fullName>
    </recommendedName>
</protein>
<dbReference type="EMBL" id="KI631414">
    <property type="protein sequence ID" value="EYU28340.1"/>
    <property type="molecule type" value="Genomic_DNA"/>
</dbReference>
<keyword evidence="5" id="KW-0010">Activator</keyword>
<dbReference type="PROSITE" id="PS51666">
    <property type="entry name" value="QLQ"/>
    <property type="match status" value="1"/>
</dbReference>
<reference evidence="9 10" key="1">
    <citation type="journal article" date="2013" name="Proc. Natl. Acad. Sci. U.S.A.">
        <title>Fine-scale variation in meiotic recombination in Mimulus inferred from population shotgun sequencing.</title>
        <authorList>
            <person name="Hellsten U."/>
            <person name="Wright K.M."/>
            <person name="Jenkins J."/>
            <person name="Shu S."/>
            <person name="Yuan Y."/>
            <person name="Wessler S.R."/>
            <person name="Schmutz J."/>
            <person name="Willis J.H."/>
            <person name="Rokhsar D.S."/>
        </authorList>
    </citation>
    <scope>NUCLEOTIDE SEQUENCE [LARGE SCALE GENOMIC DNA]</scope>
    <source>
        <strain evidence="10">cv. DUN x IM62</strain>
    </source>
</reference>
<dbReference type="PhylomeDB" id="A0A022QPC3"/>
<dbReference type="AlphaFoldDB" id="A0A022QPC3"/>
<feature type="compositionally biased region" description="Low complexity" evidence="6">
    <location>
        <begin position="297"/>
        <end position="306"/>
    </location>
</feature>
<gene>
    <name evidence="9" type="ORF">MIMGU_mgv1a008605mg</name>
</gene>
<dbReference type="InterPro" id="IPR014978">
    <property type="entry name" value="Gln-Leu-Gln_QLQ"/>
</dbReference>
<dbReference type="InterPro" id="IPR031137">
    <property type="entry name" value="GRF"/>
</dbReference>
<dbReference type="eggNOG" id="ENOG502RAHZ">
    <property type="taxonomic scope" value="Eukaryota"/>
</dbReference>
<evidence type="ECO:0000256" key="2">
    <source>
        <dbReference type="ARBA" id="ARBA00008122"/>
    </source>
</evidence>
<dbReference type="GO" id="GO:0099402">
    <property type="term" value="P:plant organ development"/>
    <property type="evidence" value="ECO:0007669"/>
    <property type="project" value="UniProtKB-ARBA"/>
</dbReference>
<dbReference type="Pfam" id="PF08879">
    <property type="entry name" value="WRC"/>
    <property type="match status" value="1"/>
</dbReference>
<evidence type="ECO:0000256" key="5">
    <source>
        <dbReference type="RuleBase" id="RU367127"/>
    </source>
</evidence>
<dbReference type="PANTHER" id="PTHR31602:SF110">
    <property type="entry name" value="GROWTH-REGULATING FACTOR"/>
    <property type="match status" value="1"/>
</dbReference>
<dbReference type="OrthoDB" id="1927209at2759"/>
<feature type="compositionally biased region" description="Polar residues" evidence="6">
    <location>
        <begin position="344"/>
        <end position="358"/>
    </location>
</feature>
<dbReference type="PROSITE" id="PS51667">
    <property type="entry name" value="WRC"/>
    <property type="match status" value="1"/>
</dbReference>
<organism evidence="9 10">
    <name type="scientific">Erythranthe guttata</name>
    <name type="common">Yellow monkey flower</name>
    <name type="synonym">Mimulus guttatus</name>
    <dbReference type="NCBI Taxonomy" id="4155"/>
    <lineage>
        <taxon>Eukaryota</taxon>
        <taxon>Viridiplantae</taxon>
        <taxon>Streptophyta</taxon>
        <taxon>Embryophyta</taxon>
        <taxon>Tracheophyta</taxon>
        <taxon>Spermatophyta</taxon>
        <taxon>Magnoliopsida</taxon>
        <taxon>eudicotyledons</taxon>
        <taxon>Gunneridae</taxon>
        <taxon>Pentapetalae</taxon>
        <taxon>asterids</taxon>
        <taxon>lamiids</taxon>
        <taxon>Lamiales</taxon>
        <taxon>Phrymaceae</taxon>
        <taxon>Erythranthe</taxon>
    </lineage>
</organism>
<accession>A0A022QPC3</accession>
<evidence type="ECO:0000313" key="10">
    <source>
        <dbReference type="Proteomes" id="UP000030748"/>
    </source>
</evidence>
<feature type="region of interest" description="Disordered" evidence="6">
    <location>
        <begin position="114"/>
        <end position="133"/>
    </location>
</feature>
<evidence type="ECO:0000256" key="6">
    <source>
        <dbReference type="SAM" id="MobiDB-lite"/>
    </source>
</evidence>
<name>A0A022QPC3_ERYGU</name>
<dbReference type="Pfam" id="PF08880">
    <property type="entry name" value="QLQ"/>
    <property type="match status" value="1"/>
</dbReference>
<feature type="short sequence motif" description="Bipartite nuclear localization signal" evidence="4">
    <location>
        <begin position="124"/>
        <end position="134"/>
    </location>
</feature>
<feature type="compositionally biased region" description="Low complexity" evidence="6">
    <location>
        <begin position="244"/>
        <end position="259"/>
    </location>
</feature>
<dbReference type="InterPro" id="IPR014977">
    <property type="entry name" value="WRC_dom"/>
</dbReference>
<feature type="compositionally biased region" description="Basic residues" evidence="6">
    <location>
        <begin position="149"/>
        <end position="158"/>
    </location>
</feature>
<feature type="domain" description="WRC" evidence="8">
    <location>
        <begin position="119"/>
        <end position="163"/>
    </location>
</feature>
<evidence type="ECO:0000259" key="7">
    <source>
        <dbReference type="PROSITE" id="PS51666"/>
    </source>
</evidence>
<keyword evidence="3 4" id="KW-0539">Nucleus</keyword>
<dbReference type="GO" id="GO:0005524">
    <property type="term" value="F:ATP binding"/>
    <property type="evidence" value="ECO:0007669"/>
    <property type="project" value="UniProtKB-UniRule"/>
</dbReference>
<dbReference type="SMART" id="SM00951">
    <property type="entry name" value="QLQ"/>
    <property type="match status" value="1"/>
</dbReference>
<evidence type="ECO:0000256" key="3">
    <source>
        <dbReference type="ARBA" id="ARBA00023242"/>
    </source>
</evidence>
<sequence>MYRRRFCYTNGCSEINIPTLLKTIYSNQIPNTLSLSLSLKNMFPFTTSQWQELEHQALVFKYMISGLQIPQDLLFTITTSFHSSLSSKLLHHPPPPQHMIGWNGYQYEQQMGYGHRKIDPEPGRCRRTDGKKWRCSKEAYPDSKYCERHMHRGRNRSRKPVESITLSSKPPTNINNNNNTAIPTTNNYSSSSSSSSSSSAQSHFLYPHNTPSSSSRPGATKFFMESNPYRNRNGPETDEHPFFSSGINSSSNGVSESASWQLSQMKQSNAYNSSGLESWQQQLQSLTRQQNHHDHFNNNNYSSCNNHVRRPLSNDDRDEEDNHQPKKVMHHFLDSWPDSEHHQLSNNNKTHLSASAPNSLHDFFMTEK</sequence>
<dbReference type="GO" id="GO:0006351">
    <property type="term" value="P:DNA-templated transcription"/>
    <property type="evidence" value="ECO:0007669"/>
    <property type="project" value="UniProtKB-UniRule"/>
</dbReference>
<evidence type="ECO:0000256" key="4">
    <source>
        <dbReference type="PROSITE-ProRule" id="PRU01002"/>
    </source>
</evidence>
<feature type="region of interest" description="Disordered" evidence="6">
    <location>
        <begin position="146"/>
        <end position="261"/>
    </location>
</feature>
<feature type="compositionally biased region" description="Low complexity" evidence="6">
    <location>
        <begin position="170"/>
        <end position="199"/>
    </location>
</feature>
<comment type="subcellular location">
    <subcellularLocation>
        <location evidence="1 4 5">Nucleus</location>
    </subcellularLocation>
</comment>
<comment type="function">
    <text evidence="5">Transcription activator.</text>
</comment>
<evidence type="ECO:0000256" key="1">
    <source>
        <dbReference type="ARBA" id="ARBA00004123"/>
    </source>
</evidence>
<feature type="region of interest" description="Disordered" evidence="6">
    <location>
        <begin position="337"/>
        <end position="368"/>
    </location>
</feature>
<keyword evidence="5" id="KW-0804">Transcription</keyword>
<dbReference type="GO" id="GO:0006355">
    <property type="term" value="P:regulation of DNA-templated transcription"/>
    <property type="evidence" value="ECO:0007669"/>
    <property type="project" value="InterPro"/>
</dbReference>
<feature type="compositionally biased region" description="Basic and acidic residues" evidence="6">
    <location>
        <begin position="312"/>
        <end position="324"/>
    </location>
</feature>